<evidence type="ECO:0000313" key="2">
    <source>
        <dbReference type="EMBL" id="DAD86048.1"/>
    </source>
</evidence>
<organism evidence="2">
    <name type="scientific">Siphoviridae sp. ctoSr5</name>
    <dbReference type="NCBI Taxonomy" id="2826460"/>
    <lineage>
        <taxon>Viruses</taxon>
        <taxon>Duplodnaviria</taxon>
        <taxon>Heunggongvirae</taxon>
        <taxon>Uroviricota</taxon>
        <taxon>Caudoviricetes</taxon>
    </lineage>
</organism>
<reference evidence="2" key="1">
    <citation type="journal article" date="2021" name="Proc. Natl. Acad. Sci. U.S.A.">
        <title>A Catalog of Tens of Thousands of Viruses from Human Metagenomes Reveals Hidden Associations with Chronic Diseases.</title>
        <authorList>
            <person name="Tisza M.J."/>
            <person name="Buck C.B."/>
        </authorList>
    </citation>
    <scope>NUCLEOTIDE SEQUENCE</scope>
    <source>
        <strain evidence="2">CtoSr5</strain>
    </source>
</reference>
<name>A0A8S5MV72_9CAUD</name>
<sequence>MSLVELLLLMKDKINSEDSKDNSGEDDDEKCIHKQLK</sequence>
<accession>A0A8S5MV72</accession>
<proteinExistence type="predicted"/>
<feature type="region of interest" description="Disordered" evidence="1">
    <location>
        <begin position="14"/>
        <end position="37"/>
    </location>
</feature>
<protein>
    <submittedName>
        <fullName evidence="2">Uncharacterized protein</fullName>
    </submittedName>
</protein>
<dbReference type="EMBL" id="BK014993">
    <property type="protein sequence ID" value="DAD86048.1"/>
    <property type="molecule type" value="Genomic_DNA"/>
</dbReference>
<feature type="compositionally biased region" description="Basic and acidic residues" evidence="1">
    <location>
        <begin position="14"/>
        <end position="23"/>
    </location>
</feature>
<evidence type="ECO:0000256" key="1">
    <source>
        <dbReference type="SAM" id="MobiDB-lite"/>
    </source>
</evidence>